<proteinExistence type="predicted"/>
<keyword evidence="1" id="KW-0472">Membrane</keyword>
<evidence type="ECO:0000313" key="2">
    <source>
        <dbReference type="EMBL" id="KAG7092957.1"/>
    </source>
</evidence>
<feature type="transmembrane region" description="Helical" evidence="1">
    <location>
        <begin position="25"/>
        <end position="47"/>
    </location>
</feature>
<dbReference type="RefSeq" id="XP_043009427.1">
    <property type="nucleotide sequence ID" value="XM_043154137.1"/>
</dbReference>
<accession>A0A9P7USM4</accession>
<reference evidence="2" key="1">
    <citation type="journal article" date="2021" name="Genome Biol. Evol.">
        <title>The assembled and annotated genome of the fairy-ring fungus Marasmius oreades.</title>
        <authorList>
            <person name="Hiltunen M."/>
            <person name="Ament-Velasquez S.L."/>
            <person name="Johannesson H."/>
        </authorList>
    </citation>
    <scope>NUCLEOTIDE SEQUENCE</scope>
    <source>
        <strain evidence="2">03SP1</strain>
    </source>
</reference>
<comment type="caution">
    <text evidence="2">The sequence shown here is derived from an EMBL/GenBank/DDBJ whole genome shotgun (WGS) entry which is preliminary data.</text>
</comment>
<keyword evidence="1" id="KW-0812">Transmembrane</keyword>
<dbReference type="KEGG" id="more:E1B28_009259"/>
<gene>
    <name evidence="2" type="ORF">E1B28_009259</name>
</gene>
<keyword evidence="1" id="KW-1133">Transmembrane helix</keyword>
<evidence type="ECO:0000313" key="3">
    <source>
        <dbReference type="Proteomes" id="UP001049176"/>
    </source>
</evidence>
<dbReference type="Proteomes" id="UP001049176">
    <property type="component" value="Chromosome 5"/>
</dbReference>
<evidence type="ECO:0000256" key="1">
    <source>
        <dbReference type="SAM" id="Phobius"/>
    </source>
</evidence>
<sequence length="147" mass="16131">MPEGYAPSIGAGLSLLNLFGLRPTAASICGAIIIIFIVALLFLRFRYPCCSPSSLMKVVEQASTTFDKCVDTRAFAQGEYDQFKSSLQRVTARATEIASRSQPTVDPVGRGLFLWTRLKDTVDCYRDTQSLIDDLEVKPGFVLPTSV</sequence>
<organism evidence="2 3">
    <name type="scientific">Marasmius oreades</name>
    <name type="common">fairy-ring Marasmius</name>
    <dbReference type="NCBI Taxonomy" id="181124"/>
    <lineage>
        <taxon>Eukaryota</taxon>
        <taxon>Fungi</taxon>
        <taxon>Dikarya</taxon>
        <taxon>Basidiomycota</taxon>
        <taxon>Agaricomycotina</taxon>
        <taxon>Agaricomycetes</taxon>
        <taxon>Agaricomycetidae</taxon>
        <taxon>Agaricales</taxon>
        <taxon>Marasmiineae</taxon>
        <taxon>Marasmiaceae</taxon>
        <taxon>Marasmius</taxon>
    </lineage>
</organism>
<protein>
    <submittedName>
        <fullName evidence="2">Uncharacterized protein</fullName>
    </submittedName>
</protein>
<keyword evidence="3" id="KW-1185">Reference proteome</keyword>
<dbReference type="AlphaFoldDB" id="A0A9P7USM4"/>
<dbReference type="GeneID" id="66078335"/>
<dbReference type="EMBL" id="CM032185">
    <property type="protein sequence ID" value="KAG7092957.1"/>
    <property type="molecule type" value="Genomic_DNA"/>
</dbReference>
<name>A0A9P7USM4_9AGAR</name>